<feature type="transmembrane region" description="Helical" evidence="2">
    <location>
        <begin position="37"/>
        <end position="56"/>
    </location>
</feature>
<protein>
    <recommendedName>
        <fullName evidence="5">DUF4386 family protein</fullName>
    </recommendedName>
</protein>
<keyword evidence="4" id="KW-1185">Reference proteome</keyword>
<proteinExistence type="predicted"/>
<accession>A0A8J3UG20</accession>
<name>A0A8J3UG20_9ACTN</name>
<feature type="transmembrane region" description="Helical" evidence="2">
    <location>
        <begin position="112"/>
        <end position="137"/>
    </location>
</feature>
<evidence type="ECO:0000256" key="2">
    <source>
        <dbReference type="SAM" id="Phobius"/>
    </source>
</evidence>
<keyword evidence="2" id="KW-0472">Membrane</keyword>
<feature type="transmembrane region" description="Helical" evidence="2">
    <location>
        <begin position="157"/>
        <end position="181"/>
    </location>
</feature>
<comment type="caution">
    <text evidence="3">The sequence shown here is derived from an EMBL/GenBank/DDBJ whole genome shotgun (WGS) entry which is preliminary data.</text>
</comment>
<evidence type="ECO:0000313" key="4">
    <source>
        <dbReference type="Proteomes" id="UP000644610"/>
    </source>
</evidence>
<dbReference type="AlphaFoldDB" id="A0A8J3UG20"/>
<gene>
    <name evidence="3" type="ORF">Psi02_06760</name>
</gene>
<evidence type="ECO:0008006" key="5">
    <source>
        <dbReference type="Google" id="ProtNLM"/>
    </source>
</evidence>
<organism evidence="3 4">
    <name type="scientific">Planotetraspora silvatica</name>
    <dbReference type="NCBI Taxonomy" id="234614"/>
    <lineage>
        <taxon>Bacteria</taxon>
        <taxon>Bacillati</taxon>
        <taxon>Actinomycetota</taxon>
        <taxon>Actinomycetes</taxon>
        <taxon>Streptosporangiales</taxon>
        <taxon>Streptosporangiaceae</taxon>
        <taxon>Planotetraspora</taxon>
    </lineage>
</organism>
<feature type="compositionally biased region" description="Low complexity" evidence="1">
    <location>
        <begin position="15"/>
        <end position="29"/>
    </location>
</feature>
<feature type="transmembrane region" description="Helical" evidence="2">
    <location>
        <begin position="212"/>
        <end position="230"/>
    </location>
</feature>
<dbReference type="EMBL" id="BOOQ01000003">
    <property type="protein sequence ID" value="GII44252.1"/>
    <property type="molecule type" value="Genomic_DNA"/>
</dbReference>
<feature type="region of interest" description="Disordered" evidence="1">
    <location>
        <begin position="1"/>
        <end position="29"/>
    </location>
</feature>
<keyword evidence="2" id="KW-1133">Transmembrane helix</keyword>
<evidence type="ECO:0000313" key="3">
    <source>
        <dbReference type="EMBL" id="GII44252.1"/>
    </source>
</evidence>
<reference evidence="3" key="1">
    <citation type="submission" date="2021-01" db="EMBL/GenBank/DDBJ databases">
        <title>Whole genome shotgun sequence of Planotetraspora silvatica NBRC 100141.</title>
        <authorList>
            <person name="Komaki H."/>
            <person name="Tamura T."/>
        </authorList>
    </citation>
    <scope>NUCLEOTIDE SEQUENCE</scope>
    <source>
        <strain evidence="3">NBRC 100141</strain>
    </source>
</reference>
<keyword evidence="2" id="KW-0812">Transmembrane</keyword>
<evidence type="ECO:0000256" key="1">
    <source>
        <dbReference type="SAM" id="MobiDB-lite"/>
    </source>
</evidence>
<feature type="transmembrane region" description="Helical" evidence="2">
    <location>
        <begin position="76"/>
        <end position="100"/>
    </location>
</feature>
<dbReference type="Proteomes" id="UP000644610">
    <property type="component" value="Unassembled WGS sequence"/>
</dbReference>
<sequence>MSRWTVLWTPPRTESPMTTPATRTASPATSWSRGARAAGALTLALAGLLWLLADLVEPSLEGVASQTWIAENPGPAGVALTADMLATPFLAGATALWLLLARARSPRLAWTGAVLLVFGLTGQAVITGVGLTAYMVAQSGKVDAAAFSAAIGDGPDASLPGTVFTMMFFAGAFIGIVVMMVAVWRSRALPRAAVLLLVAFQAADIVSLPFPTTVIAAAGLLWMAVSLLRARGVRAGRPAEDMGGGVHAVERS</sequence>